<evidence type="ECO:0000256" key="1">
    <source>
        <dbReference type="SAM" id="Phobius"/>
    </source>
</evidence>
<dbReference type="Proteomes" id="UP000092695">
    <property type="component" value="Chromosome"/>
</dbReference>
<proteinExistence type="predicted"/>
<dbReference type="EMBL" id="CP016268">
    <property type="protein sequence ID" value="ANO52414.1"/>
    <property type="molecule type" value="Genomic_DNA"/>
</dbReference>
<dbReference type="STRING" id="1548547.BA177_15560"/>
<keyword evidence="3" id="KW-1185">Reference proteome</keyword>
<reference evidence="2 3" key="1">
    <citation type="submission" date="2016-06" db="EMBL/GenBank/DDBJ databases">
        <title>Complete genome sequence of a deep-branching marine Gamma Proteobacterium Woeseia oceani type strain XK5.</title>
        <authorList>
            <person name="Mu D."/>
            <person name="Du Z."/>
        </authorList>
    </citation>
    <scope>NUCLEOTIDE SEQUENCE [LARGE SCALE GENOMIC DNA]</scope>
    <source>
        <strain evidence="2 3">XK5</strain>
    </source>
</reference>
<evidence type="ECO:0000313" key="2">
    <source>
        <dbReference type="EMBL" id="ANO52414.1"/>
    </source>
</evidence>
<dbReference type="KEGG" id="woc:BA177_15560"/>
<keyword evidence="1" id="KW-1133">Transmembrane helix</keyword>
<keyword evidence="1" id="KW-0812">Transmembrane</keyword>
<evidence type="ECO:0000313" key="3">
    <source>
        <dbReference type="Proteomes" id="UP000092695"/>
    </source>
</evidence>
<gene>
    <name evidence="2" type="ORF">BA177_15560</name>
</gene>
<dbReference type="RefSeq" id="WP_068617702.1">
    <property type="nucleotide sequence ID" value="NZ_CP016268.1"/>
</dbReference>
<dbReference type="AlphaFoldDB" id="A0A193LJ39"/>
<sequence length="131" mass="14776">MDKLDKQLAQDAAAIDAELPDAWRQRLDARWREVRPATNANRRRLPALRFAGLAAGLLGLVVAITLSQRTPSVEEVPLATVPPYSQEVFMPVPLEVEPVDLTQPLQQELLNLQADVEKARRSIERDLRRSF</sequence>
<accession>A0A193LJ39</accession>
<keyword evidence="1" id="KW-0472">Membrane</keyword>
<organism evidence="2 3">
    <name type="scientific">Woeseia oceani</name>
    <dbReference type="NCBI Taxonomy" id="1548547"/>
    <lineage>
        <taxon>Bacteria</taxon>
        <taxon>Pseudomonadati</taxon>
        <taxon>Pseudomonadota</taxon>
        <taxon>Gammaproteobacteria</taxon>
        <taxon>Woeseiales</taxon>
        <taxon>Woeseiaceae</taxon>
        <taxon>Woeseia</taxon>
    </lineage>
</organism>
<name>A0A193LJ39_9GAMM</name>
<feature type="transmembrane region" description="Helical" evidence="1">
    <location>
        <begin position="47"/>
        <end position="66"/>
    </location>
</feature>
<protein>
    <submittedName>
        <fullName evidence="2">Uncharacterized protein</fullName>
    </submittedName>
</protein>